<keyword evidence="1" id="KW-0595">Phospholipid degradation</keyword>
<dbReference type="EMBL" id="JSUM01000003">
    <property type="protein sequence ID" value="KGQ71169.1"/>
    <property type="molecule type" value="Genomic_DNA"/>
</dbReference>
<dbReference type="PANTHER" id="PTHR36305:SF1">
    <property type="entry name" value="PHOSPHATIDYLGLYCEROPHOSPHATASE A"/>
    <property type="match status" value="1"/>
</dbReference>
<sequence>MNEKQSALTNVSLRNPVHFLALGFGSGLIFPAPGTWGTLAGLLTGILWLQIFSPFTLLLLAIVGFVVGIYLCGKTALDMGVHDHGSIVWDEIVAIWLVLVFIPEANWVWYLIAFGLFRVFDIVKPYPIRYFDTNIDNGFGIMLDDFLAAIYTIFSVLLLFFAARMWI</sequence>
<dbReference type="GO" id="GO:0008962">
    <property type="term" value="F:phosphatidylglycerophosphatase activity"/>
    <property type="evidence" value="ECO:0007669"/>
    <property type="project" value="UniProtKB-EC"/>
</dbReference>
<comment type="catalytic activity">
    <reaction evidence="1">
        <text>a 1,2-diacyl-sn-glycero-3-phospho-(1'-sn-glycero-3'-phosphate) + H2O = a 1,2-diacyl-sn-glycero-3-phospho-(1'-sn-glycerol) + phosphate</text>
        <dbReference type="Rhea" id="RHEA:33751"/>
        <dbReference type="ChEBI" id="CHEBI:15377"/>
        <dbReference type="ChEBI" id="CHEBI:43474"/>
        <dbReference type="ChEBI" id="CHEBI:60110"/>
        <dbReference type="ChEBI" id="CHEBI:64716"/>
        <dbReference type="EC" id="3.1.3.27"/>
    </reaction>
</comment>
<dbReference type="PANTHER" id="PTHR36305">
    <property type="entry name" value="PHOSPHATIDYLGLYCEROPHOSPHATASE A"/>
    <property type="match status" value="1"/>
</dbReference>
<keyword evidence="5" id="KW-1185">Reference proteome</keyword>
<keyword evidence="1" id="KW-0479">Metal-binding</keyword>
<accession>A0A0A3BCD0</accession>
<dbReference type="Proteomes" id="UP000030380">
    <property type="component" value="Unassembled WGS sequence"/>
</dbReference>
<dbReference type="GO" id="GO:0009395">
    <property type="term" value="P:phospholipid catabolic process"/>
    <property type="evidence" value="ECO:0007669"/>
    <property type="project" value="UniProtKB-KW"/>
</dbReference>
<protein>
    <recommendedName>
        <fullName evidence="1">Phosphatidylglycerophosphatase A</fullName>
        <ecNumber evidence="1">3.1.3.27</ecNumber>
    </recommendedName>
    <alternativeName>
        <fullName evidence="1">Phosphatidylglycerolphosphate phosphatase A</fullName>
    </alternativeName>
</protein>
<dbReference type="UniPathway" id="UPA00084">
    <property type="reaction ID" value="UER00504"/>
</dbReference>
<dbReference type="GO" id="GO:0046872">
    <property type="term" value="F:metal ion binding"/>
    <property type="evidence" value="ECO:0007669"/>
    <property type="project" value="UniProtKB-KW"/>
</dbReference>
<keyword evidence="1" id="KW-0378">Hydrolase</keyword>
<proteinExistence type="predicted"/>
<comment type="pathway">
    <text evidence="1">Phospholipid metabolism; phosphatidylglycerol biosynthesis; phosphatidylglycerol from CDP-diacylglycerol: step 2/2.</text>
</comment>
<comment type="cofactor">
    <cofactor evidence="1">
        <name>Mg(2+)</name>
        <dbReference type="ChEBI" id="CHEBI:18420"/>
    </cofactor>
</comment>
<feature type="transmembrane region" description="Helical" evidence="2">
    <location>
        <begin position="55"/>
        <end position="72"/>
    </location>
</feature>
<evidence type="ECO:0000256" key="2">
    <source>
        <dbReference type="SAM" id="Phobius"/>
    </source>
</evidence>
<keyword evidence="1" id="KW-0997">Cell inner membrane</keyword>
<evidence type="ECO:0000313" key="5">
    <source>
        <dbReference type="Proteomes" id="UP000030380"/>
    </source>
</evidence>
<dbReference type="InterPro" id="IPR007686">
    <property type="entry name" value="YutG/PgpA"/>
</dbReference>
<keyword evidence="1 2" id="KW-0812">Transmembrane</keyword>
<feature type="domain" description="YutG/PgpA" evidence="3">
    <location>
        <begin position="20"/>
        <end position="159"/>
    </location>
</feature>
<dbReference type="InterPro" id="IPR026037">
    <property type="entry name" value="PgpA"/>
</dbReference>
<feature type="transmembrane region" description="Helical" evidence="2">
    <location>
        <begin position="146"/>
        <end position="166"/>
    </location>
</feature>
<dbReference type="OrthoDB" id="9804091at2"/>
<dbReference type="SUPFAM" id="SSF101307">
    <property type="entry name" value="YutG-like"/>
    <property type="match status" value="1"/>
</dbReference>
<gene>
    <name evidence="4" type="ORF">OA57_02765</name>
</gene>
<dbReference type="InterPro" id="IPR036681">
    <property type="entry name" value="PgpA-like_sf"/>
</dbReference>
<dbReference type="GO" id="GO:0005886">
    <property type="term" value="C:plasma membrane"/>
    <property type="evidence" value="ECO:0007669"/>
    <property type="project" value="UniProtKB-SubCell"/>
</dbReference>
<keyword evidence="1" id="KW-0460">Magnesium</keyword>
<feature type="transmembrane region" description="Helical" evidence="2">
    <location>
        <begin position="93"/>
        <end position="117"/>
    </location>
</feature>
<dbReference type="RefSeq" id="WP_034613127.1">
    <property type="nucleotide sequence ID" value="NZ_JSUM01000003.1"/>
</dbReference>
<dbReference type="EC" id="3.1.3.27" evidence="1"/>
<keyword evidence="1" id="KW-0442">Lipid degradation</keyword>
<reference evidence="4 5" key="1">
    <citation type="submission" date="2014-11" db="EMBL/GenBank/DDBJ databases">
        <title>Draft genome sequence of Chelonobacter oris 1662T, associated with respiratory disease in Hermann's Tortoises.</title>
        <authorList>
            <person name="Kudirkiene E."/>
            <person name="Hansen M.J."/>
            <person name="Bojesen A.M."/>
        </authorList>
    </citation>
    <scope>NUCLEOTIDE SEQUENCE [LARGE SCALE GENOMIC DNA]</scope>
    <source>
        <strain evidence="4 5">1662</strain>
    </source>
</reference>
<organism evidence="4 5">
    <name type="scientific">Chelonobacter oris</name>
    <dbReference type="NCBI Taxonomy" id="505317"/>
    <lineage>
        <taxon>Bacteria</taxon>
        <taxon>Pseudomonadati</taxon>
        <taxon>Pseudomonadota</taxon>
        <taxon>Gammaproteobacteria</taxon>
        <taxon>Pasteurellales</taxon>
        <taxon>Pasteurellaceae</taxon>
        <taxon>Chelonobacter</taxon>
    </lineage>
</organism>
<evidence type="ECO:0000313" key="4">
    <source>
        <dbReference type="EMBL" id="KGQ71169.1"/>
    </source>
</evidence>
<evidence type="ECO:0000256" key="1">
    <source>
        <dbReference type="PIRNR" id="PIRNR006162"/>
    </source>
</evidence>
<keyword evidence="1 2" id="KW-0472">Membrane</keyword>
<dbReference type="CDD" id="cd06971">
    <property type="entry name" value="PgpA"/>
    <property type="match status" value="1"/>
</dbReference>
<dbReference type="PIRSF" id="PIRSF006162">
    <property type="entry name" value="PgpA"/>
    <property type="match status" value="1"/>
</dbReference>
<name>A0A0A3BCD0_9PAST</name>
<evidence type="ECO:0000259" key="3">
    <source>
        <dbReference type="Pfam" id="PF04608"/>
    </source>
</evidence>
<keyword evidence="2" id="KW-1133">Transmembrane helix</keyword>
<dbReference type="AlphaFoldDB" id="A0A0A3BCD0"/>
<keyword evidence="1" id="KW-1003">Cell membrane</keyword>
<dbReference type="Pfam" id="PF04608">
    <property type="entry name" value="PgpA"/>
    <property type="match status" value="1"/>
</dbReference>
<comment type="function">
    <text evidence="1">Lipid phosphatase which dephosphorylates phosphatidylglycerophosphate (PGP) to phosphatidylglycerol (PG).</text>
</comment>
<comment type="caution">
    <text evidence="4">The sequence shown here is derived from an EMBL/GenBank/DDBJ whole genome shotgun (WGS) entry which is preliminary data.</text>
</comment>
<keyword evidence="1" id="KW-0443">Lipid metabolism</keyword>
<dbReference type="GO" id="GO:0006655">
    <property type="term" value="P:phosphatidylglycerol biosynthetic process"/>
    <property type="evidence" value="ECO:0007669"/>
    <property type="project" value="UniProtKB-UniPathway"/>
</dbReference>
<keyword evidence="1" id="KW-1208">Phospholipid metabolism</keyword>
<comment type="subcellular location">
    <subcellularLocation>
        <location evidence="1">Cell inner membrane</location>
        <topology evidence="1">Multi-pass membrane protein</topology>
    </subcellularLocation>
</comment>
<dbReference type="STRING" id="505317.OA57_02765"/>
<feature type="transmembrane region" description="Helical" evidence="2">
    <location>
        <begin position="20"/>
        <end position="49"/>
    </location>
</feature>